<comment type="similarity">
    <text evidence="1 2">Belongs to the outer membrane factor (OMF) (TC 1.B.17) family.</text>
</comment>
<dbReference type="Pfam" id="PF02321">
    <property type="entry name" value="OEP"/>
    <property type="match status" value="2"/>
</dbReference>
<dbReference type="GO" id="GO:0015562">
    <property type="term" value="F:efflux transmembrane transporter activity"/>
    <property type="evidence" value="ECO:0007669"/>
    <property type="project" value="InterPro"/>
</dbReference>
<organism evidence="4 5">
    <name type="scientific">Elongatibacter sediminis</name>
    <dbReference type="NCBI Taxonomy" id="3119006"/>
    <lineage>
        <taxon>Bacteria</taxon>
        <taxon>Pseudomonadati</taxon>
        <taxon>Pseudomonadota</taxon>
        <taxon>Gammaproteobacteria</taxon>
        <taxon>Chromatiales</taxon>
        <taxon>Wenzhouxiangellaceae</taxon>
        <taxon>Elongatibacter</taxon>
    </lineage>
</organism>
<comment type="subcellular location">
    <subcellularLocation>
        <location evidence="2">Cell outer membrane</location>
        <topology evidence="2">Lipid-anchor</topology>
    </subcellularLocation>
</comment>
<dbReference type="Gene3D" id="2.20.200.10">
    <property type="entry name" value="Outer membrane efflux proteins (OEP)"/>
    <property type="match status" value="1"/>
</dbReference>
<keyword evidence="5" id="KW-1185">Reference proteome</keyword>
<evidence type="ECO:0000256" key="1">
    <source>
        <dbReference type="ARBA" id="ARBA00007613"/>
    </source>
</evidence>
<dbReference type="RefSeq" id="WP_354696999.1">
    <property type="nucleotide sequence ID" value="NZ_JAZHOG010000017.1"/>
</dbReference>
<evidence type="ECO:0000313" key="5">
    <source>
        <dbReference type="Proteomes" id="UP001359886"/>
    </source>
</evidence>
<keyword evidence="2" id="KW-0812">Transmembrane</keyword>
<dbReference type="Proteomes" id="UP001359886">
    <property type="component" value="Unassembled WGS sequence"/>
</dbReference>
<proteinExistence type="inferred from homology"/>
<dbReference type="AlphaFoldDB" id="A0AAW9RC00"/>
<dbReference type="InterPro" id="IPR010131">
    <property type="entry name" value="MdtP/NodT-like"/>
</dbReference>
<keyword evidence="2" id="KW-0472">Membrane</keyword>
<comment type="caution">
    <text evidence="4">The sequence shown here is derived from an EMBL/GenBank/DDBJ whole genome shotgun (WGS) entry which is preliminary data.</text>
</comment>
<evidence type="ECO:0000313" key="4">
    <source>
        <dbReference type="EMBL" id="MEJ8569672.1"/>
    </source>
</evidence>
<dbReference type="EMBL" id="JAZHOG010000017">
    <property type="protein sequence ID" value="MEJ8569672.1"/>
    <property type="molecule type" value="Genomic_DNA"/>
</dbReference>
<reference evidence="4 5" key="1">
    <citation type="submission" date="2024-02" db="EMBL/GenBank/DDBJ databases">
        <title>A novel Wenzhouxiangellaceae bacterium, isolated from coastal sediments.</title>
        <authorList>
            <person name="Du Z.-J."/>
            <person name="Ye Y.-Q."/>
            <person name="Zhang X.-Y."/>
        </authorList>
    </citation>
    <scope>NUCLEOTIDE SEQUENCE [LARGE SCALE GENOMIC DNA]</scope>
    <source>
        <strain evidence="4 5">CH-27</strain>
    </source>
</reference>
<dbReference type="NCBIfam" id="TIGR01845">
    <property type="entry name" value="outer_NodT"/>
    <property type="match status" value="1"/>
</dbReference>
<accession>A0AAW9RC00</accession>
<dbReference type="GO" id="GO:0009279">
    <property type="term" value="C:cell outer membrane"/>
    <property type="evidence" value="ECO:0007669"/>
    <property type="project" value="UniProtKB-SubCell"/>
</dbReference>
<keyword evidence="2" id="KW-0449">Lipoprotein</keyword>
<dbReference type="PANTHER" id="PTHR30203:SF25">
    <property type="entry name" value="OUTER MEMBRANE PROTEIN-RELATED"/>
    <property type="match status" value="1"/>
</dbReference>
<keyword evidence="2" id="KW-1134">Transmembrane beta strand</keyword>
<evidence type="ECO:0000256" key="3">
    <source>
        <dbReference type="SAM" id="MobiDB-lite"/>
    </source>
</evidence>
<feature type="region of interest" description="Disordered" evidence="3">
    <location>
        <begin position="21"/>
        <end position="44"/>
    </location>
</feature>
<dbReference type="SUPFAM" id="SSF56954">
    <property type="entry name" value="Outer membrane efflux proteins (OEP)"/>
    <property type="match status" value="1"/>
</dbReference>
<name>A0AAW9RC00_9GAMM</name>
<protein>
    <submittedName>
        <fullName evidence="4">Efflux transporter outer membrane subunit</fullName>
    </submittedName>
</protein>
<sequence length="470" mass="50062">MAVGVLAAVVLHGCVTVGPDYQPPEPQAPAEWQAPHNSDSANDGSALTEWWRQFEDPVLEALVSEALTSNTDLATARASLREARAQRALTAAQLGPAVDFTGSASRSDTNYDDGTDFSNRNYSLGLDASWEADVFGGQRRGVEAADADVGASVASLAEVRISLAAEVALNYIDLRTAERRLAVAQANLAAQEETFQLTQWRHQAGLASELEEAQALTSLETTLAGLPPLETAAVAARNRLTVLLNRNPGTLNELLGTAGQVPRLAEDITVGIPAETLSQRPDVRTAERRLAAQTARLVQAQAARYPSLRLSGSIGLEALTLSALEPGGTRAWSLLGAITAPVFDSGRIDAAIDIEDARLEQALLAYRSAVLTALEDVENALTSVAQTRERQVRLSRATDTARRSLELAEYRYRVGLIDFLSVLDSQRTVQGLEDQLASSEGELAVAHTQLFKALGGGWSSNATETSPGKS</sequence>
<keyword evidence="2" id="KW-0564">Palmitate</keyword>
<dbReference type="PANTHER" id="PTHR30203">
    <property type="entry name" value="OUTER MEMBRANE CATION EFFLUX PROTEIN"/>
    <property type="match status" value="1"/>
</dbReference>
<dbReference type="InterPro" id="IPR003423">
    <property type="entry name" value="OMP_efflux"/>
</dbReference>
<gene>
    <name evidence="4" type="ORF">V3330_18735</name>
</gene>
<dbReference type="Gene3D" id="1.20.1600.10">
    <property type="entry name" value="Outer membrane efflux proteins (OEP)"/>
    <property type="match status" value="1"/>
</dbReference>
<evidence type="ECO:0000256" key="2">
    <source>
        <dbReference type="RuleBase" id="RU362097"/>
    </source>
</evidence>